<protein>
    <submittedName>
        <fullName evidence="2">Uncharacterized protein</fullName>
    </submittedName>
</protein>
<feature type="region of interest" description="Disordered" evidence="1">
    <location>
        <begin position="1"/>
        <end position="58"/>
    </location>
</feature>
<dbReference type="Proteomes" id="UP000294933">
    <property type="component" value="Unassembled WGS sequence"/>
</dbReference>
<evidence type="ECO:0000256" key="1">
    <source>
        <dbReference type="SAM" id="MobiDB-lite"/>
    </source>
</evidence>
<dbReference type="EMBL" id="ML170250">
    <property type="protein sequence ID" value="TDL16160.1"/>
    <property type="molecule type" value="Genomic_DNA"/>
</dbReference>
<dbReference type="VEuPathDB" id="FungiDB:BD410DRAFT_646256"/>
<dbReference type="AlphaFoldDB" id="A0A4Y7PNV7"/>
<proteinExistence type="predicted"/>
<accession>A0A4Y7PNV7</accession>
<keyword evidence="3" id="KW-1185">Reference proteome</keyword>
<reference evidence="2 3" key="1">
    <citation type="submission" date="2018-06" db="EMBL/GenBank/DDBJ databases">
        <title>A transcriptomic atlas of mushroom development highlights an independent origin of complex multicellularity.</title>
        <authorList>
            <consortium name="DOE Joint Genome Institute"/>
            <person name="Krizsan K."/>
            <person name="Almasi E."/>
            <person name="Merenyi Z."/>
            <person name="Sahu N."/>
            <person name="Viragh M."/>
            <person name="Koszo T."/>
            <person name="Mondo S."/>
            <person name="Kiss B."/>
            <person name="Balint B."/>
            <person name="Kues U."/>
            <person name="Barry K."/>
            <person name="Hegedus J.C."/>
            <person name="Henrissat B."/>
            <person name="Johnson J."/>
            <person name="Lipzen A."/>
            <person name="Ohm R."/>
            <person name="Nagy I."/>
            <person name="Pangilinan J."/>
            <person name="Yan J."/>
            <person name="Xiong Y."/>
            <person name="Grigoriev I.V."/>
            <person name="Hibbett D.S."/>
            <person name="Nagy L.G."/>
        </authorList>
    </citation>
    <scope>NUCLEOTIDE SEQUENCE [LARGE SCALE GENOMIC DNA]</scope>
    <source>
        <strain evidence="2 3">SZMC22713</strain>
    </source>
</reference>
<organism evidence="2 3">
    <name type="scientific">Rickenella mellea</name>
    <dbReference type="NCBI Taxonomy" id="50990"/>
    <lineage>
        <taxon>Eukaryota</taxon>
        <taxon>Fungi</taxon>
        <taxon>Dikarya</taxon>
        <taxon>Basidiomycota</taxon>
        <taxon>Agaricomycotina</taxon>
        <taxon>Agaricomycetes</taxon>
        <taxon>Hymenochaetales</taxon>
        <taxon>Rickenellaceae</taxon>
        <taxon>Rickenella</taxon>
    </lineage>
</organism>
<feature type="compositionally biased region" description="Polar residues" evidence="1">
    <location>
        <begin position="41"/>
        <end position="55"/>
    </location>
</feature>
<name>A0A4Y7PNV7_9AGAM</name>
<evidence type="ECO:0000313" key="2">
    <source>
        <dbReference type="EMBL" id="TDL16160.1"/>
    </source>
</evidence>
<gene>
    <name evidence="2" type="ORF">BD410DRAFT_646256</name>
</gene>
<feature type="region of interest" description="Disordered" evidence="1">
    <location>
        <begin position="75"/>
        <end position="129"/>
    </location>
</feature>
<evidence type="ECO:0000313" key="3">
    <source>
        <dbReference type="Proteomes" id="UP000294933"/>
    </source>
</evidence>
<sequence>MAVGGLKGMERRVAAVPATEIDTSVADLPRRPSHPHTSPPNAQKSATGTWKSKLQVQLPEPKRQWTLLGISVGSMASKPTVGAPGKTKRAASGDGTGDTLSPQMGADEKAVRQSPNGGRRAGERRWQRQSRIWFEPADVWCVERAGGEGCSCCDVKDQ</sequence>